<dbReference type="GO" id="GO:0016874">
    <property type="term" value="F:ligase activity"/>
    <property type="evidence" value="ECO:0007669"/>
    <property type="project" value="UniProtKB-KW"/>
</dbReference>
<dbReference type="Proteomes" id="UP001549366">
    <property type="component" value="Unassembled WGS sequence"/>
</dbReference>
<name>A0ABV2SKM8_9GAMM</name>
<keyword evidence="1" id="KW-0436">Ligase</keyword>
<gene>
    <name evidence="1" type="ORF">V5J35_003508</name>
</gene>
<reference evidence="1 2" key="1">
    <citation type="submission" date="2024-06" db="EMBL/GenBank/DDBJ databases">
        <title>Genomic Encyclopedia of Type Strains, Phase V (KMG-V): Genome sequencing to study the core and pangenomes of soil and plant-associated prokaryotes.</title>
        <authorList>
            <person name="Whitman W."/>
        </authorList>
    </citation>
    <scope>NUCLEOTIDE SEQUENCE [LARGE SCALE GENOMIC DNA]</scope>
    <source>
        <strain evidence="1 2">NE40</strain>
    </source>
</reference>
<dbReference type="SUPFAM" id="SSF56801">
    <property type="entry name" value="Acetyl-CoA synthetase-like"/>
    <property type="match status" value="1"/>
</dbReference>
<evidence type="ECO:0000313" key="2">
    <source>
        <dbReference type="Proteomes" id="UP001549366"/>
    </source>
</evidence>
<accession>A0ABV2SKM8</accession>
<protein>
    <submittedName>
        <fullName evidence="1">Acyl-CoA synthetase (AMP-forming)/AMP-acid ligase II</fullName>
    </submittedName>
</protein>
<proteinExistence type="predicted"/>
<dbReference type="RefSeq" id="WP_354008409.1">
    <property type="nucleotide sequence ID" value="NZ_JBEWTA010000001.1"/>
</dbReference>
<evidence type="ECO:0000313" key="1">
    <source>
        <dbReference type="EMBL" id="MET4758316.1"/>
    </source>
</evidence>
<dbReference type="Gene3D" id="3.40.50.980">
    <property type="match status" value="1"/>
</dbReference>
<sequence length="68" mass="7271">MRGCTILPMQVFDVEAILRVIVSESVSVLPGPLTLYQSILATPELDNYDLSSLRVAVTGAAAIPVILE</sequence>
<organism evidence="1 2">
    <name type="scientific">Endozoicomonas lisbonensis</name>
    <dbReference type="NCBI Taxonomy" id="3120522"/>
    <lineage>
        <taxon>Bacteria</taxon>
        <taxon>Pseudomonadati</taxon>
        <taxon>Pseudomonadota</taxon>
        <taxon>Gammaproteobacteria</taxon>
        <taxon>Oceanospirillales</taxon>
        <taxon>Endozoicomonadaceae</taxon>
        <taxon>Endozoicomonas</taxon>
    </lineage>
</organism>
<dbReference type="EMBL" id="JBEWTB010000002">
    <property type="protein sequence ID" value="MET4758316.1"/>
    <property type="molecule type" value="Genomic_DNA"/>
</dbReference>
<keyword evidence="2" id="KW-1185">Reference proteome</keyword>
<comment type="caution">
    <text evidence="1">The sequence shown here is derived from an EMBL/GenBank/DDBJ whole genome shotgun (WGS) entry which is preliminary data.</text>
</comment>